<dbReference type="Gene3D" id="3.90.1300.10">
    <property type="entry name" value="Amidase signature (AS) domain"/>
    <property type="match status" value="1"/>
</dbReference>
<name>A0A9Q6EJ43_NOSLI</name>
<dbReference type="InterPro" id="IPR023631">
    <property type="entry name" value="Amidase_dom"/>
</dbReference>
<dbReference type="InterPro" id="IPR036928">
    <property type="entry name" value="AS_sf"/>
</dbReference>
<dbReference type="RefSeq" id="WP_099071208.1">
    <property type="nucleotide sequence ID" value="NZ_LAHD01000097.1"/>
</dbReference>
<comment type="caution">
    <text evidence="3">The sequence shown here is derived from an EMBL/GenBank/DDBJ whole genome shotgun (WGS) entry which is preliminary data.</text>
</comment>
<dbReference type="AlphaFoldDB" id="A0A9Q6EJ43"/>
<protein>
    <submittedName>
        <fullName evidence="3">Amidase</fullName>
    </submittedName>
</protein>
<evidence type="ECO:0000313" key="4">
    <source>
        <dbReference type="Proteomes" id="UP000222310"/>
    </source>
</evidence>
<dbReference type="PANTHER" id="PTHR11895">
    <property type="entry name" value="TRANSAMIDASE"/>
    <property type="match status" value="1"/>
</dbReference>
<feature type="domain" description="Amidase" evidence="2">
    <location>
        <begin position="25"/>
        <end position="446"/>
    </location>
</feature>
<dbReference type="GeneID" id="57098435"/>
<evidence type="ECO:0000313" key="3">
    <source>
        <dbReference type="EMBL" id="PHJ98586.1"/>
    </source>
</evidence>
<proteinExistence type="inferred from homology"/>
<dbReference type="Proteomes" id="UP000222310">
    <property type="component" value="Unassembled WGS sequence"/>
</dbReference>
<dbReference type="EMBL" id="LAHD01000097">
    <property type="protein sequence ID" value="PHJ98586.1"/>
    <property type="molecule type" value="Genomic_DNA"/>
</dbReference>
<dbReference type="SUPFAM" id="SSF75304">
    <property type="entry name" value="Amidase signature (AS) enzymes"/>
    <property type="match status" value="1"/>
</dbReference>
<comment type="similarity">
    <text evidence="1">Belongs to the amidase family.</text>
</comment>
<dbReference type="InterPro" id="IPR000120">
    <property type="entry name" value="Amidase"/>
</dbReference>
<gene>
    <name evidence="3" type="ORF">VF08_26605</name>
</gene>
<dbReference type="NCBIfam" id="NF004815">
    <property type="entry name" value="PRK06169.1"/>
    <property type="match status" value="1"/>
</dbReference>
<dbReference type="Pfam" id="PF01425">
    <property type="entry name" value="Amidase"/>
    <property type="match status" value="1"/>
</dbReference>
<dbReference type="PANTHER" id="PTHR11895:SF7">
    <property type="entry name" value="GLUTAMYL-TRNA(GLN) AMIDOTRANSFERASE SUBUNIT A, MITOCHONDRIAL"/>
    <property type="match status" value="1"/>
</dbReference>
<sequence length="465" mass="49808">MSEIANFSASQLLPLYRDRQLSPVEATKAALERIDTYNSSVNAFAIVDEKTALVEAQASEVRWLNGNPLGLVDGIPFTAKDLLLTKGLPTRRGSKAIITNQPWEEDAPAVARLREQGAVLLGKTTTSEFGWKGVTDSPLTGITRNPWNTELTPGGSSGGAAVAAALGMGTLHLGTDGGGSSRTPAALTGVFGFKPTFGRVAGYPSAHTGTLFHIGVLVRTVTDAAVALNVIAHPDVRDWYALPEEQQDYTLDLNRGVAGLRIAYSPNLGYADVDSEVAALVRGAVDVFAKLGAVVEQIDPGFANPRSIFQTFWQVGAAKLLGGFSPEQQAVIEEGLQASAREGDRLTLSQYIKAQDAREALGRHLQHFHQNYDLLITPTLPVVAFPVGQNRPQSYIDNPQQDWSPFSYVFNLTQQPAASVPCGFTKNGLPVGIQIVAAKYRDLLVLQAAKAYENVSPFVMPVASL</sequence>
<dbReference type="GO" id="GO:0003824">
    <property type="term" value="F:catalytic activity"/>
    <property type="evidence" value="ECO:0007669"/>
    <property type="project" value="InterPro"/>
</dbReference>
<evidence type="ECO:0000256" key="1">
    <source>
        <dbReference type="ARBA" id="ARBA00009199"/>
    </source>
</evidence>
<organism evidence="3 4">
    <name type="scientific">Nostoc linckia z8</name>
    <dbReference type="NCBI Taxonomy" id="1628746"/>
    <lineage>
        <taxon>Bacteria</taxon>
        <taxon>Bacillati</taxon>
        <taxon>Cyanobacteriota</taxon>
        <taxon>Cyanophyceae</taxon>
        <taxon>Nostocales</taxon>
        <taxon>Nostocaceae</taxon>
        <taxon>Nostoc</taxon>
    </lineage>
</organism>
<accession>A0A9Q6EJ43</accession>
<reference evidence="3 4" key="1">
    <citation type="submission" date="2015-02" db="EMBL/GenBank/DDBJ databases">
        <title>Nostoc linckia genome annotation.</title>
        <authorList>
            <person name="Zhou Z."/>
        </authorList>
    </citation>
    <scope>NUCLEOTIDE SEQUENCE [LARGE SCALE GENOMIC DNA]</scope>
    <source>
        <strain evidence="4">z8</strain>
    </source>
</reference>
<evidence type="ECO:0000259" key="2">
    <source>
        <dbReference type="Pfam" id="PF01425"/>
    </source>
</evidence>